<dbReference type="InterPro" id="IPR025233">
    <property type="entry name" value="DUF4176"/>
</dbReference>
<reference evidence="2 3" key="1">
    <citation type="journal article" date="2011" name="J. Bacteriol.">
        <title>Complete genome sequence of the cellulose-degrading bacterium Cellulosilyticum lentocellum.</title>
        <authorList>
            <consortium name="US DOE Joint Genome Institute"/>
            <person name="Miller D.A."/>
            <person name="Suen G."/>
            <person name="Bruce D."/>
            <person name="Copeland A."/>
            <person name="Cheng J.F."/>
            <person name="Detter C."/>
            <person name="Goodwin L.A."/>
            <person name="Han C.S."/>
            <person name="Hauser L.J."/>
            <person name="Land M.L."/>
            <person name="Lapidus A."/>
            <person name="Lucas S."/>
            <person name="Meincke L."/>
            <person name="Pitluck S."/>
            <person name="Tapia R."/>
            <person name="Teshima H."/>
            <person name="Woyke T."/>
            <person name="Fox B.G."/>
            <person name="Angert E.R."/>
            <person name="Currie C.R."/>
        </authorList>
    </citation>
    <scope>NUCLEOTIDE SEQUENCE [LARGE SCALE GENOMIC DNA]</scope>
    <source>
        <strain evidence="3">ATCC 49066 / DSM 5427 / NCIMB 11756 / RHM5</strain>
    </source>
</reference>
<dbReference type="Pfam" id="PF13780">
    <property type="entry name" value="DUF4176"/>
    <property type="match status" value="2"/>
</dbReference>
<dbReference type="AlphaFoldDB" id="F2JHU0"/>
<dbReference type="eggNOG" id="COG4495">
    <property type="taxonomic scope" value="Bacteria"/>
</dbReference>
<evidence type="ECO:0000313" key="2">
    <source>
        <dbReference type="EMBL" id="ADZ85432.1"/>
    </source>
</evidence>
<gene>
    <name evidence="2" type="ordered locus">Clole_3752</name>
</gene>
<proteinExistence type="predicted"/>
<keyword evidence="3" id="KW-1185">Reference proteome</keyword>
<dbReference type="KEGG" id="cle:Clole_3752"/>
<name>F2JHU0_CELLD</name>
<dbReference type="HOGENOM" id="CLU_1259564_0_0_9"/>
<accession>F2JHU0</accession>
<protein>
    <recommendedName>
        <fullName evidence="4">Lipoprotein</fullName>
    </recommendedName>
</protein>
<organism evidence="2 3">
    <name type="scientific">Cellulosilyticum lentocellum (strain ATCC 49066 / DSM 5427 / NCIMB 11756 / RHM5)</name>
    <name type="common">Clostridium lentocellum</name>
    <dbReference type="NCBI Taxonomy" id="642492"/>
    <lineage>
        <taxon>Bacteria</taxon>
        <taxon>Bacillati</taxon>
        <taxon>Bacillota</taxon>
        <taxon>Clostridia</taxon>
        <taxon>Lachnospirales</taxon>
        <taxon>Cellulosilyticaceae</taxon>
        <taxon>Cellulosilyticum</taxon>
    </lineage>
</organism>
<sequence length="219" mass="24372">MNRIMNRILKIALMTVMVGCLAGCSTKINNESVNTPNASADNEVSTNEGVQDELLPYGTVVLLKDSTKRIMIYGHNQKIAGDTADKVWDYAACYYPEGRLNNESTFMFDSEQIDRVDFEGLKQLSDATLQADKGDKWLPVGSVVEVEGVTEPIIIIGRYQKNGDTGEIFDYIGCSYEKGNVSAESTLIFNHDMITGLYFTGYEDEEEIAFEEKLNSVSK</sequence>
<dbReference type="Proteomes" id="UP000008467">
    <property type="component" value="Chromosome"/>
</dbReference>
<keyword evidence="1" id="KW-0732">Signal</keyword>
<evidence type="ECO:0000313" key="3">
    <source>
        <dbReference type="Proteomes" id="UP000008467"/>
    </source>
</evidence>
<dbReference type="STRING" id="642492.Clole_3752"/>
<dbReference type="EMBL" id="CP002582">
    <property type="protein sequence ID" value="ADZ85432.1"/>
    <property type="molecule type" value="Genomic_DNA"/>
</dbReference>
<feature type="signal peptide" evidence="1">
    <location>
        <begin position="1"/>
        <end position="22"/>
    </location>
</feature>
<evidence type="ECO:0008006" key="4">
    <source>
        <dbReference type="Google" id="ProtNLM"/>
    </source>
</evidence>
<feature type="chain" id="PRO_5039118583" description="Lipoprotein" evidence="1">
    <location>
        <begin position="23"/>
        <end position="219"/>
    </location>
</feature>
<evidence type="ECO:0000256" key="1">
    <source>
        <dbReference type="SAM" id="SignalP"/>
    </source>
</evidence>